<gene>
    <name evidence="1" type="ORF">S03H2_32524</name>
</gene>
<proteinExistence type="predicted"/>
<comment type="caution">
    <text evidence="1">The sequence shown here is derived from an EMBL/GenBank/DDBJ whole genome shotgun (WGS) entry which is preliminary data.</text>
</comment>
<name>X1IG98_9ZZZZ</name>
<reference evidence="1" key="1">
    <citation type="journal article" date="2014" name="Front. Microbiol.">
        <title>High frequency of phylogenetically diverse reductive dehalogenase-homologous genes in deep subseafloor sedimentary metagenomes.</title>
        <authorList>
            <person name="Kawai M."/>
            <person name="Futagami T."/>
            <person name="Toyoda A."/>
            <person name="Takaki Y."/>
            <person name="Nishi S."/>
            <person name="Hori S."/>
            <person name="Arai W."/>
            <person name="Tsubouchi T."/>
            <person name="Morono Y."/>
            <person name="Uchiyama I."/>
            <person name="Ito T."/>
            <person name="Fujiyama A."/>
            <person name="Inagaki F."/>
            <person name="Takami H."/>
        </authorList>
    </citation>
    <scope>NUCLEOTIDE SEQUENCE</scope>
    <source>
        <strain evidence="1">Expedition CK06-06</strain>
    </source>
</reference>
<organism evidence="1">
    <name type="scientific">marine sediment metagenome</name>
    <dbReference type="NCBI Taxonomy" id="412755"/>
    <lineage>
        <taxon>unclassified sequences</taxon>
        <taxon>metagenomes</taxon>
        <taxon>ecological metagenomes</taxon>
    </lineage>
</organism>
<dbReference type="AlphaFoldDB" id="X1IG98"/>
<evidence type="ECO:0000313" key="1">
    <source>
        <dbReference type="EMBL" id="GAH56573.1"/>
    </source>
</evidence>
<sequence length="46" mass="5238">MPTPNTARRKQIEDVLAAAKRMRTVDEAARKVSEEIARKKREEEAG</sequence>
<accession>X1IG98</accession>
<protein>
    <submittedName>
        <fullName evidence="1">Uncharacterized protein</fullName>
    </submittedName>
</protein>
<dbReference type="EMBL" id="BARU01019763">
    <property type="protein sequence ID" value="GAH56573.1"/>
    <property type="molecule type" value="Genomic_DNA"/>
</dbReference>